<dbReference type="Gene3D" id="2.40.110.10">
    <property type="entry name" value="Butyryl-CoA Dehydrogenase, subunit A, domain 2"/>
    <property type="match status" value="1"/>
</dbReference>
<keyword evidence="3" id="KW-0285">Flavoprotein</keyword>
<feature type="domain" description="Acyl-CoA oxidase C-alpha1" evidence="8">
    <location>
        <begin position="277"/>
        <end position="418"/>
    </location>
</feature>
<gene>
    <name evidence="9" type="ORF">ACFY8O_30045</name>
</gene>
<feature type="region of interest" description="Disordered" evidence="6">
    <location>
        <begin position="601"/>
        <end position="623"/>
    </location>
</feature>
<sequence length="623" mass="67496">MRNQPPLNELTRLLRENLGEAEHRTLSELFAQPLFRHDDRLPPAGRRSLAYRRLRALQEQLGPASRQLGHRELFLRTHAWIALTDTSLFVLYTLHYSLCLGAVLERDTGDPALRRTVEALERMDTVGEFLMTELGYGNNSQSLRTQAVYHPVRREFLLSTPDPSAAKYMPPTTFHGIPKTAVVAARLVSKGDDHGVHLFLVPLSTEEGTLPGITVHELGDRPVNHADHALTLFDQVPVPLSHLLTDGTSPLLPDGSYRSSTADNHRRYLGTTTRLRFARLAVGGAAVTCSQAALLIALRHGMHRTTFAAEGREAPLLSYRTHQKPLVTALARTYAMTFLLQRANRIDRDASGQDPTAAAMANLFKGVATTWAERIVSECRQRVGAQGMFSVNRIIDYLVFTHCAITAEGDSQVLLLRSGNDVLAGLLPPPSTPSAADPGGSLLNEDRWLPLMSAREEGIRRGVQARLGRPTEGDGAFFDLWNAAGPDLLGLTEAAGARLALEQLLDAAAGADDPAVEHRLRRLAGIFMLDEVRRDAAWFAGSGLVEPGELLRLQDAVADLCDTLVESVDELVEAFGLPSTVTSSPIASFGGDYGRLLAGLSGQDTSTGAPAPRTPAAARGGAA</sequence>
<keyword evidence="4" id="KW-0274">FAD</keyword>
<dbReference type="InterPro" id="IPR002655">
    <property type="entry name" value="Acyl-CoA_oxidase_C"/>
</dbReference>
<keyword evidence="10" id="KW-1185">Reference proteome</keyword>
<evidence type="ECO:0000259" key="7">
    <source>
        <dbReference type="Pfam" id="PF01756"/>
    </source>
</evidence>
<evidence type="ECO:0000256" key="2">
    <source>
        <dbReference type="ARBA" id="ARBA00006288"/>
    </source>
</evidence>
<dbReference type="InterPro" id="IPR055060">
    <property type="entry name" value="ACOX_C_alpha1"/>
</dbReference>
<dbReference type="RefSeq" id="WP_387907889.1">
    <property type="nucleotide sequence ID" value="NZ_JBIBEG010000011.1"/>
</dbReference>
<evidence type="ECO:0000256" key="6">
    <source>
        <dbReference type="SAM" id="MobiDB-lite"/>
    </source>
</evidence>
<dbReference type="SUPFAM" id="SSF56645">
    <property type="entry name" value="Acyl-CoA dehydrogenase NM domain-like"/>
    <property type="match status" value="1"/>
</dbReference>
<organism evidence="9 10">
    <name type="scientific">Streptomyces argenteolus</name>
    <dbReference type="NCBI Taxonomy" id="67274"/>
    <lineage>
        <taxon>Bacteria</taxon>
        <taxon>Bacillati</taxon>
        <taxon>Actinomycetota</taxon>
        <taxon>Actinomycetes</taxon>
        <taxon>Kitasatosporales</taxon>
        <taxon>Streptomycetaceae</taxon>
        <taxon>Streptomyces</taxon>
    </lineage>
</organism>
<dbReference type="Proteomes" id="UP001602322">
    <property type="component" value="Unassembled WGS sequence"/>
</dbReference>
<feature type="domain" description="Acyl-CoA oxidase C-terminal" evidence="7">
    <location>
        <begin position="478"/>
        <end position="592"/>
    </location>
</feature>
<feature type="compositionally biased region" description="Low complexity" evidence="6">
    <location>
        <begin position="607"/>
        <end position="623"/>
    </location>
</feature>
<dbReference type="InterPro" id="IPR036250">
    <property type="entry name" value="AcylCo_DH-like_C"/>
</dbReference>
<evidence type="ECO:0000256" key="5">
    <source>
        <dbReference type="ARBA" id="ARBA00023002"/>
    </source>
</evidence>
<keyword evidence="5" id="KW-0560">Oxidoreductase</keyword>
<name>A0ABW6XEL8_9ACTN</name>
<dbReference type="InterPro" id="IPR012258">
    <property type="entry name" value="Acyl-CoA_oxidase"/>
</dbReference>
<evidence type="ECO:0000313" key="9">
    <source>
        <dbReference type="EMBL" id="MFF5900147.1"/>
    </source>
</evidence>
<dbReference type="InterPro" id="IPR009100">
    <property type="entry name" value="AcylCoA_DH/oxidase_NM_dom_sf"/>
</dbReference>
<comment type="caution">
    <text evidence="9">The sequence shown here is derived from an EMBL/GenBank/DDBJ whole genome shotgun (WGS) entry which is preliminary data.</text>
</comment>
<evidence type="ECO:0000256" key="3">
    <source>
        <dbReference type="ARBA" id="ARBA00022630"/>
    </source>
</evidence>
<dbReference type="Gene3D" id="1.20.140.10">
    <property type="entry name" value="Butyryl-CoA Dehydrogenase, subunit A, domain 3"/>
    <property type="match status" value="2"/>
</dbReference>
<proteinExistence type="inferred from homology"/>
<dbReference type="PANTHER" id="PTHR10909">
    <property type="entry name" value="ELECTRON TRANSPORT OXIDOREDUCTASE"/>
    <property type="match status" value="1"/>
</dbReference>
<dbReference type="EMBL" id="JBIBEG010000011">
    <property type="protein sequence ID" value="MFF5900147.1"/>
    <property type="molecule type" value="Genomic_DNA"/>
</dbReference>
<evidence type="ECO:0000256" key="1">
    <source>
        <dbReference type="ARBA" id="ARBA00001974"/>
    </source>
</evidence>
<dbReference type="InterPro" id="IPR046373">
    <property type="entry name" value="Acyl-CoA_Oxase/DH_mid-dom_sf"/>
</dbReference>
<dbReference type="Pfam" id="PF01756">
    <property type="entry name" value="ACOX"/>
    <property type="match status" value="1"/>
</dbReference>
<comment type="cofactor">
    <cofactor evidence="1">
        <name>FAD</name>
        <dbReference type="ChEBI" id="CHEBI:57692"/>
    </cofactor>
</comment>
<accession>A0ABW6XEL8</accession>
<comment type="similarity">
    <text evidence="2">Belongs to the acyl-CoA oxidase family.</text>
</comment>
<dbReference type="Pfam" id="PF22924">
    <property type="entry name" value="ACOX_C_alpha1"/>
    <property type="match status" value="1"/>
</dbReference>
<protein>
    <submittedName>
        <fullName evidence="9">Acyl-CoA dehydrogenase</fullName>
    </submittedName>
</protein>
<evidence type="ECO:0000313" key="10">
    <source>
        <dbReference type="Proteomes" id="UP001602322"/>
    </source>
</evidence>
<dbReference type="PANTHER" id="PTHR10909:SF382">
    <property type="entry name" value="ACYL-COENZYME A OXIDASE"/>
    <property type="match status" value="1"/>
</dbReference>
<evidence type="ECO:0000256" key="4">
    <source>
        <dbReference type="ARBA" id="ARBA00022827"/>
    </source>
</evidence>
<dbReference type="SUPFAM" id="SSF47203">
    <property type="entry name" value="Acyl-CoA dehydrogenase C-terminal domain-like"/>
    <property type="match status" value="2"/>
</dbReference>
<reference evidence="9 10" key="1">
    <citation type="submission" date="2024-10" db="EMBL/GenBank/DDBJ databases">
        <title>The Natural Products Discovery Center: Release of the First 8490 Sequenced Strains for Exploring Actinobacteria Biosynthetic Diversity.</title>
        <authorList>
            <person name="Kalkreuter E."/>
            <person name="Kautsar S.A."/>
            <person name="Yang D."/>
            <person name="Bader C.D."/>
            <person name="Teijaro C.N."/>
            <person name="Fluegel L."/>
            <person name="Davis C.M."/>
            <person name="Simpson J.R."/>
            <person name="Lauterbach L."/>
            <person name="Steele A.D."/>
            <person name="Gui C."/>
            <person name="Meng S."/>
            <person name="Li G."/>
            <person name="Viehrig K."/>
            <person name="Ye F."/>
            <person name="Su P."/>
            <person name="Kiefer A.F."/>
            <person name="Nichols A."/>
            <person name="Cepeda A.J."/>
            <person name="Yan W."/>
            <person name="Fan B."/>
            <person name="Jiang Y."/>
            <person name="Adhikari A."/>
            <person name="Zheng C.-J."/>
            <person name="Schuster L."/>
            <person name="Cowan T.M."/>
            <person name="Smanski M.J."/>
            <person name="Chevrette M.G."/>
            <person name="De Carvalho L.P.S."/>
            <person name="Shen B."/>
        </authorList>
    </citation>
    <scope>NUCLEOTIDE SEQUENCE [LARGE SCALE GENOMIC DNA]</scope>
    <source>
        <strain evidence="9 10">NPDC012540</strain>
    </source>
</reference>
<evidence type="ECO:0000259" key="8">
    <source>
        <dbReference type="Pfam" id="PF22924"/>
    </source>
</evidence>